<keyword evidence="7" id="KW-1185">Reference proteome</keyword>
<proteinExistence type="inferred from homology"/>
<evidence type="ECO:0000256" key="3">
    <source>
        <dbReference type="ARBA" id="ARBA00022525"/>
    </source>
</evidence>
<dbReference type="InterPro" id="IPR000734">
    <property type="entry name" value="TAG_lipase"/>
</dbReference>
<feature type="domain" description="Lipase" evidence="5">
    <location>
        <begin position="45"/>
        <end position="102"/>
    </location>
</feature>
<accession>A0ABN8MVS7</accession>
<keyword evidence="3" id="KW-0964">Secreted</keyword>
<evidence type="ECO:0000256" key="2">
    <source>
        <dbReference type="ARBA" id="ARBA00010701"/>
    </source>
</evidence>
<gene>
    <name evidence="6" type="ORF">PEVE_00039507</name>
</gene>
<dbReference type="SUPFAM" id="SSF53474">
    <property type="entry name" value="alpha/beta-Hydrolases"/>
    <property type="match status" value="1"/>
</dbReference>
<dbReference type="InterPro" id="IPR029058">
    <property type="entry name" value="AB_hydrolase_fold"/>
</dbReference>
<comment type="subcellular location">
    <subcellularLocation>
        <location evidence="1">Secreted</location>
    </subcellularLocation>
</comment>
<organism evidence="6 7">
    <name type="scientific">Porites evermanni</name>
    <dbReference type="NCBI Taxonomy" id="104178"/>
    <lineage>
        <taxon>Eukaryota</taxon>
        <taxon>Metazoa</taxon>
        <taxon>Cnidaria</taxon>
        <taxon>Anthozoa</taxon>
        <taxon>Hexacorallia</taxon>
        <taxon>Scleractinia</taxon>
        <taxon>Fungiina</taxon>
        <taxon>Poritidae</taxon>
        <taxon>Porites</taxon>
    </lineage>
</organism>
<dbReference type="Proteomes" id="UP001159427">
    <property type="component" value="Unassembled WGS sequence"/>
</dbReference>
<comment type="similarity">
    <text evidence="2 4">Belongs to the AB hydrolase superfamily. Lipase family.</text>
</comment>
<name>A0ABN8MVS7_9CNID</name>
<evidence type="ECO:0000313" key="6">
    <source>
        <dbReference type="EMBL" id="CAH3035437.1"/>
    </source>
</evidence>
<dbReference type="EMBL" id="CALNXI010000699">
    <property type="protein sequence ID" value="CAH3035437.1"/>
    <property type="molecule type" value="Genomic_DNA"/>
</dbReference>
<dbReference type="Pfam" id="PF00151">
    <property type="entry name" value="Lipase"/>
    <property type="match status" value="1"/>
</dbReference>
<evidence type="ECO:0000256" key="4">
    <source>
        <dbReference type="RuleBase" id="RU004262"/>
    </source>
</evidence>
<protein>
    <recommendedName>
        <fullName evidence="5">Lipase domain-containing protein</fullName>
    </recommendedName>
</protein>
<sequence length="118" mass="13776">MAATAGVIRLYACVRYWPYRGVGWLFKSEVCYDKYGCFDLHPNLLVQFPQEPSKLGTSFLLFTRKNSRTAKIIDDSDVNKLRDSFFEISRRTIFLIHGFTGKVQLLLILKLIKLNIYY</sequence>
<comment type="caution">
    <text evidence="6">The sequence shown here is derived from an EMBL/GenBank/DDBJ whole genome shotgun (WGS) entry which is preliminary data.</text>
</comment>
<evidence type="ECO:0000259" key="5">
    <source>
        <dbReference type="Pfam" id="PF00151"/>
    </source>
</evidence>
<evidence type="ECO:0000256" key="1">
    <source>
        <dbReference type="ARBA" id="ARBA00004613"/>
    </source>
</evidence>
<reference evidence="6 7" key="1">
    <citation type="submission" date="2022-05" db="EMBL/GenBank/DDBJ databases">
        <authorList>
            <consortium name="Genoscope - CEA"/>
            <person name="William W."/>
        </authorList>
    </citation>
    <scope>NUCLEOTIDE SEQUENCE [LARGE SCALE GENOMIC DNA]</scope>
</reference>
<dbReference type="InterPro" id="IPR013818">
    <property type="entry name" value="Lipase"/>
</dbReference>
<dbReference type="PANTHER" id="PTHR11610">
    <property type="entry name" value="LIPASE"/>
    <property type="match status" value="1"/>
</dbReference>
<dbReference type="Gene3D" id="3.40.50.1820">
    <property type="entry name" value="alpha/beta hydrolase"/>
    <property type="match status" value="1"/>
</dbReference>
<evidence type="ECO:0000313" key="7">
    <source>
        <dbReference type="Proteomes" id="UP001159427"/>
    </source>
</evidence>